<name>A0AAV6H599_9TELE</name>
<gene>
    <name evidence="2" type="ORF">AALO_G00056730</name>
</gene>
<organism evidence="2 3">
    <name type="scientific">Alosa alosa</name>
    <name type="common">allis shad</name>
    <dbReference type="NCBI Taxonomy" id="278164"/>
    <lineage>
        <taxon>Eukaryota</taxon>
        <taxon>Metazoa</taxon>
        <taxon>Chordata</taxon>
        <taxon>Craniata</taxon>
        <taxon>Vertebrata</taxon>
        <taxon>Euteleostomi</taxon>
        <taxon>Actinopterygii</taxon>
        <taxon>Neopterygii</taxon>
        <taxon>Teleostei</taxon>
        <taxon>Clupei</taxon>
        <taxon>Clupeiformes</taxon>
        <taxon>Clupeoidei</taxon>
        <taxon>Clupeidae</taxon>
        <taxon>Alosa</taxon>
    </lineage>
</organism>
<protein>
    <submittedName>
        <fullName evidence="2">Uncharacterized protein</fullName>
    </submittedName>
</protein>
<proteinExistence type="predicted"/>
<accession>A0AAV6H599</accession>
<evidence type="ECO:0000256" key="1">
    <source>
        <dbReference type="SAM" id="MobiDB-lite"/>
    </source>
</evidence>
<feature type="region of interest" description="Disordered" evidence="1">
    <location>
        <begin position="1"/>
        <end position="29"/>
    </location>
</feature>
<dbReference type="AlphaFoldDB" id="A0AAV6H599"/>
<sequence>MTMEGEESDNMPSKDPEIAEEEMEPSNVPSYRQDLHRLFGEATTQYFLSDSTLERDTPPWYTQMMDRLGDSLSAEAVWNALSDRTRALVMEIEANSYQAKKVHLEGNGMRGRNYRRHLSGVRLMFRTAKYKEACSAILLERNPPPFFLDLEASGPARYLEHEETRAVETFKD</sequence>
<keyword evidence="3" id="KW-1185">Reference proteome</keyword>
<comment type="caution">
    <text evidence="2">The sequence shown here is derived from an EMBL/GenBank/DDBJ whole genome shotgun (WGS) entry which is preliminary data.</text>
</comment>
<evidence type="ECO:0000313" key="2">
    <source>
        <dbReference type="EMBL" id="KAG5282503.1"/>
    </source>
</evidence>
<dbReference type="EMBL" id="JADWDJ010000004">
    <property type="protein sequence ID" value="KAG5282503.1"/>
    <property type="molecule type" value="Genomic_DNA"/>
</dbReference>
<dbReference type="Proteomes" id="UP000823561">
    <property type="component" value="Chromosome 4"/>
</dbReference>
<evidence type="ECO:0000313" key="3">
    <source>
        <dbReference type="Proteomes" id="UP000823561"/>
    </source>
</evidence>
<reference evidence="2" key="1">
    <citation type="submission" date="2020-10" db="EMBL/GenBank/DDBJ databases">
        <title>Chromosome-scale genome assembly of the Allis shad, Alosa alosa.</title>
        <authorList>
            <person name="Margot Z."/>
            <person name="Christophe K."/>
            <person name="Cabau C."/>
            <person name="Louis A."/>
            <person name="Berthelot C."/>
            <person name="Parey E."/>
            <person name="Roest Crollius H."/>
            <person name="Montfort J."/>
            <person name="Robinson-Rechavi M."/>
            <person name="Bucao C."/>
            <person name="Bouchez O."/>
            <person name="Gislard M."/>
            <person name="Lluch J."/>
            <person name="Milhes M."/>
            <person name="Lampietro C."/>
            <person name="Lopez Roques C."/>
            <person name="Donnadieu C."/>
            <person name="Braasch I."/>
            <person name="Desvignes T."/>
            <person name="Postlethwait J."/>
            <person name="Bobe J."/>
            <person name="Guiguen Y."/>
        </authorList>
    </citation>
    <scope>NUCLEOTIDE SEQUENCE</scope>
    <source>
        <strain evidence="2">M-15738</strain>
        <tissue evidence="2">Blood</tissue>
    </source>
</reference>